<dbReference type="GO" id="GO:0002161">
    <property type="term" value="F:aminoacyl-tRNA deacylase activity"/>
    <property type="evidence" value="ECO:0007669"/>
    <property type="project" value="InterPro"/>
</dbReference>
<evidence type="ECO:0000259" key="14">
    <source>
        <dbReference type="Pfam" id="PF08264"/>
    </source>
</evidence>
<dbReference type="InterPro" id="IPR009008">
    <property type="entry name" value="Val/Leu/Ile-tRNA-synth_edit"/>
</dbReference>
<keyword evidence="4 12" id="KW-0436">Ligase</keyword>
<evidence type="ECO:0000256" key="5">
    <source>
        <dbReference type="ARBA" id="ARBA00022741"/>
    </source>
</evidence>
<dbReference type="FunFam" id="3.90.740.10:FF:000005">
    <property type="entry name" value="Valine--tRNA ligase, mitochondrial"/>
    <property type="match status" value="1"/>
</dbReference>
<dbReference type="SUPFAM" id="SSF46589">
    <property type="entry name" value="tRNA-binding arm"/>
    <property type="match status" value="1"/>
</dbReference>
<evidence type="ECO:0000256" key="1">
    <source>
        <dbReference type="ARBA" id="ARBA00004496"/>
    </source>
</evidence>
<comment type="similarity">
    <text evidence="11 12">Belongs to the class-I aminoacyl-tRNA synthetase family. ValS type 1 subfamily.</text>
</comment>
<dbReference type="NCBIfam" id="TIGR00422">
    <property type="entry name" value="valS"/>
    <property type="match status" value="1"/>
</dbReference>
<keyword evidence="8 12" id="KW-0175">Coiled coil</keyword>
<feature type="short sequence motif" description="'HIGH' region" evidence="12">
    <location>
        <begin position="46"/>
        <end position="56"/>
    </location>
</feature>
<dbReference type="GO" id="GO:0005524">
    <property type="term" value="F:ATP binding"/>
    <property type="evidence" value="ECO:0007669"/>
    <property type="project" value="UniProtKB-UniRule"/>
</dbReference>
<evidence type="ECO:0000256" key="2">
    <source>
        <dbReference type="ARBA" id="ARBA00011245"/>
    </source>
</evidence>
<proteinExistence type="inferred from homology"/>
<evidence type="ECO:0000256" key="12">
    <source>
        <dbReference type="HAMAP-Rule" id="MF_02004"/>
    </source>
</evidence>
<dbReference type="InterPro" id="IPR002300">
    <property type="entry name" value="aa-tRNA-synth_Ia"/>
</dbReference>
<evidence type="ECO:0000256" key="4">
    <source>
        <dbReference type="ARBA" id="ARBA00022598"/>
    </source>
</evidence>
<comment type="domain">
    <text evidence="12">ValRS has two distinct active sites: one for aminoacylation and one for editing. The misactivated threonine is translocated from the active site to the editing site.</text>
</comment>
<dbReference type="Gene3D" id="3.90.740.10">
    <property type="entry name" value="Valyl/Leucyl/Isoleucyl-tRNA synthetase, editing domain"/>
    <property type="match status" value="1"/>
</dbReference>
<dbReference type="Pfam" id="PF00133">
    <property type="entry name" value="tRNA-synt_1"/>
    <property type="match status" value="1"/>
</dbReference>
<feature type="domain" description="Valyl-tRNA synthetase tRNA-binding arm" evidence="15">
    <location>
        <begin position="815"/>
        <end position="879"/>
    </location>
</feature>
<dbReference type="Proteomes" id="UP000298381">
    <property type="component" value="Unassembled WGS sequence"/>
</dbReference>
<dbReference type="PRINTS" id="PR00986">
    <property type="entry name" value="TRNASYNTHVAL"/>
</dbReference>
<dbReference type="Pfam" id="PF10458">
    <property type="entry name" value="Val_tRNA-synt_C"/>
    <property type="match status" value="1"/>
</dbReference>
<keyword evidence="9 12" id="KW-0030">Aminoacyl-tRNA synthetase</keyword>
<dbReference type="InterPro" id="IPR033705">
    <property type="entry name" value="Anticodon_Ia_Val"/>
</dbReference>
<feature type="short sequence motif" description="'KMSKS' region" evidence="12">
    <location>
        <begin position="525"/>
        <end position="529"/>
    </location>
</feature>
<dbReference type="FunFam" id="3.40.50.620:FF:000098">
    <property type="entry name" value="Valine--tRNA ligase"/>
    <property type="match status" value="1"/>
</dbReference>
<feature type="binding site" evidence="12">
    <location>
        <position position="528"/>
    </location>
    <ligand>
        <name>ATP</name>
        <dbReference type="ChEBI" id="CHEBI:30616"/>
    </ligand>
</feature>
<dbReference type="AlphaFoldDB" id="A0A4Z0D5U9"/>
<comment type="catalytic activity">
    <reaction evidence="10 12">
        <text>tRNA(Val) + L-valine + ATP = L-valyl-tRNA(Val) + AMP + diphosphate</text>
        <dbReference type="Rhea" id="RHEA:10704"/>
        <dbReference type="Rhea" id="RHEA-COMP:9672"/>
        <dbReference type="Rhea" id="RHEA-COMP:9708"/>
        <dbReference type="ChEBI" id="CHEBI:30616"/>
        <dbReference type="ChEBI" id="CHEBI:33019"/>
        <dbReference type="ChEBI" id="CHEBI:57762"/>
        <dbReference type="ChEBI" id="CHEBI:78442"/>
        <dbReference type="ChEBI" id="CHEBI:78537"/>
        <dbReference type="ChEBI" id="CHEBI:456215"/>
        <dbReference type="EC" id="6.1.1.9"/>
    </reaction>
</comment>
<dbReference type="Gene3D" id="1.10.287.380">
    <property type="entry name" value="Valyl-tRNA synthetase, C-terminal domain"/>
    <property type="match status" value="1"/>
</dbReference>
<sequence length="887" mass="103883">MRENLPKNYNPKEFEEKLYEYWNENGYFTPKVDNSKKPYTIMMPPPNVTGTLHMGHALNNTIQDILIRYKRMQGFEALWLPGTDHASISTEAKVVEKLKSEGKSKEELGREKFLEESWEWTKVYGGRIKNQLKKLGVSCDWSRERFTLDEHMNKAVTEMFVRLYEKGLIYRGDRIINWCPNCHTAISDAEVEHEDTHRYMYYIRYPLKDENDGIIIATTRPETMFGDLAIAVNPNDERYKEYIGKTAILPLSNREIPIIADEYVEMDFGTGALKITPSHDPNDFEVGERHNLGHLIVLDEDARINENGGIYKGLDRFDARKKVAEDLKEQGYLIDIKEYENAVGHCERCKTVIEPIISKQWFVKMEPLAKPAIDAYNNGELKFIPDRFGKVYLHWLENIRDWCISRQLWWGHRLPVYYCESCGEVIVSRDEVEKCNVCGSYNIKQDTDTLDTWFSSGLWPFSTLGWPDKTPDLEYFFPTDTLVTGYDIIFFWVIRMVVTSLSEMGEVPFKDVFLTGLVRDSQGRKMSKSLGNGIDPLEIIDEYGADALRFTLVTGNSPGNDMRFYIERVEANRNFANKLWNASRFLLMNLEENFSSLSDEEMELVDEDKWILTKLNEIIPQINDNLDKYELGLAAEKIYNFLWEDYCDWYIEMVKTRLYGEDGLNKKTAQTVLLRVLKEILKLLHPFMPFITEEIWQHLPETEKPLIIENWPIKNDNMVFEREKEEIDYIKTAIKAIRNIRSEMNVPMSKKSKLIFVPDNEEIKETILKNSRKFITLASAEDLEIENKNIKFGTDYVSIVLEKCEVYMPLKDLIDITKEIERLDKERLRLEDEINRVDKKLANEGFVSKAPKNIIDEEKQKKIKYTQMLESVKDRLKILQNIVEEDK</sequence>
<dbReference type="CDD" id="cd07962">
    <property type="entry name" value="Anticodon_Ia_Val"/>
    <property type="match status" value="1"/>
</dbReference>
<evidence type="ECO:0000256" key="3">
    <source>
        <dbReference type="ARBA" id="ARBA00022490"/>
    </source>
</evidence>
<dbReference type="Gene3D" id="3.40.50.620">
    <property type="entry name" value="HUPs"/>
    <property type="match status" value="2"/>
</dbReference>
<dbReference type="SUPFAM" id="SSF52374">
    <property type="entry name" value="Nucleotidylyl transferase"/>
    <property type="match status" value="1"/>
</dbReference>
<dbReference type="InterPro" id="IPR019499">
    <property type="entry name" value="Val-tRNA_synth_tRNA-bd"/>
</dbReference>
<dbReference type="CDD" id="cd00817">
    <property type="entry name" value="ValRS_core"/>
    <property type="match status" value="1"/>
</dbReference>
<dbReference type="OrthoDB" id="9810365at2"/>
<keyword evidence="6 12" id="KW-0067">ATP-binding</keyword>
<feature type="coiled-coil region" evidence="12">
    <location>
        <begin position="813"/>
        <end position="875"/>
    </location>
</feature>
<dbReference type="PANTHER" id="PTHR11946">
    <property type="entry name" value="VALYL-TRNA SYNTHETASES"/>
    <property type="match status" value="1"/>
</dbReference>
<evidence type="ECO:0000256" key="8">
    <source>
        <dbReference type="ARBA" id="ARBA00023054"/>
    </source>
</evidence>
<feature type="domain" description="Methionyl/Valyl/Leucyl/Isoleucyl-tRNA synthetase anticodon-binding" evidence="14">
    <location>
        <begin position="608"/>
        <end position="753"/>
    </location>
</feature>
<keyword evidence="17" id="KW-1185">Reference proteome</keyword>
<keyword evidence="7 12" id="KW-0648">Protein biosynthesis</keyword>
<protein>
    <recommendedName>
        <fullName evidence="12">Valine--tRNA ligase</fullName>
        <ecNumber evidence="12">6.1.1.9</ecNumber>
    </recommendedName>
    <alternativeName>
        <fullName evidence="12">Valyl-tRNA synthetase</fullName>
        <shortName evidence="12">ValRS</shortName>
    </alternativeName>
</protein>
<dbReference type="NCBIfam" id="NF004349">
    <property type="entry name" value="PRK05729.1"/>
    <property type="match status" value="1"/>
</dbReference>
<accession>A0A4Z0D5U9</accession>
<dbReference type="InterPro" id="IPR001412">
    <property type="entry name" value="aa-tRNA-synth_I_CS"/>
</dbReference>
<comment type="function">
    <text evidence="12">Catalyzes the attachment of valine to tRNA(Val). As ValRS can inadvertently accommodate and process structurally similar amino acids such as threonine, to avoid such errors, it has a 'posttransfer' editing activity that hydrolyzes mischarged Thr-tRNA(Val) in a tRNA-dependent manner.</text>
</comment>
<gene>
    <name evidence="12" type="primary">valS</name>
    <name evidence="16" type="ORF">E4100_05450</name>
</gene>
<organism evidence="16 17">
    <name type="scientific">Soehngenia longivitae</name>
    <dbReference type="NCBI Taxonomy" id="2562294"/>
    <lineage>
        <taxon>Bacteria</taxon>
        <taxon>Bacillati</taxon>
        <taxon>Bacillota</taxon>
        <taxon>Tissierellia</taxon>
        <taxon>Tissierellales</taxon>
        <taxon>Tissierellaceae</taxon>
        <taxon>Soehngenia</taxon>
    </lineage>
</organism>
<dbReference type="InterPro" id="IPR014729">
    <property type="entry name" value="Rossmann-like_a/b/a_fold"/>
</dbReference>
<dbReference type="PANTHER" id="PTHR11946:SF93">
    <property type="entry name" value="VALINE--TRNA LIGASE, CHLOROPLASTIC_MITOCHONDRIAL 2"/>
    <property type="match status" value="1"/>
</dbReference>
<dbReference type="GO" id="GO:0005829">
    <property type="term" value="C:cytosol"/>
    <property type="evidence" value="ECO:0007669"/>
    <property type="project" value="TreeGrafter"/>
</dbReference>
<dbReference type="EMBL" id="SRIB01000006">
    <property type="protein sequence ID" value="TFZ40260.1"/>
    <property type="molecule type" value="Genomic_DNA"/>
</dbReference>
<keyword evidence="5 12" id="KW-0547">Nucleotide-binding</keyword>
<dbReference type="GO" id="GO:0006438">
    <property type="term" value="P:valyl-tRNA aminoacylation"/>
    <property type="evidence" value="ECO:0007669"/>
    <property type="project" value="UniProtKB-UniRule"/>
</dbReference>
<evidence type="ECO:0000256" key="10">
    <source>
        <dbReference type="ARBA" id="ARBA00047552"/>
    </source>
</evidence>
<evidence type="ECO:0000256" key="7">
    <source>
        <dbReference type="ARBA" id="ARBA00022917"/>
    </source>
</evidence>
<dbReference type="HAMAP" id="MF_02004">
    <property type="entry name" value="Val_tRNA_synth_type1"/>
    <property type="match status" value="1"/>
</dbReference>
<dbReference type="RefSeq" id="WP_135271033.1">
    <property type="nucleotide sequence ID" value="NZ_SRIB01000006.1"/>
</dbReference>
<dbReference type="SUPFAM" id="SSF47323">
    <property type="entry name" value="Anticodon-binding domain of a subclass of class I aminoacyl-tRNA synthetases"/>
    <property type="match status" value="1"/>
</dbReference>
<evidence type="ECO:0000313" key="17">
    <source>
        <dbReference type="Proteomes" id="UP000298381"/>
    </source>
</evidence>
<dbReference type="InterPro" id="IPR037118">
    <property type="entry name" value="Val-tRNA_synth_C_sf"/>
</dbReference>
<evidence type="ECO:0000256" key="11">
    <source>
        <dbReference type="ARBA" id="ARBA00060830"/>
    </source>
</evidence>
<dbReference type="Pfam" id="PF08264">
    <property type="entry name" value="Anticodon_1"/>
    <property type="match status" value="1"/>
</dbReference>
<dbReference type="InterPro" id="IPR013155">
    <property type="entry name" value="M/V/L/I-tRNA-synth_anticd-bd"/>
</dbReference>
<comment type="subunit">
    <text evidence="2 12">Monomer.</text>
</comment>
<dbReference type="PROSITE" id="PS00178">
    <property type="entry name" value="AA_TRNA_LIGASE_I"/>
    <property type="match status" value="1"/>
</dbReference>
<dbReference type="InterPro" id="IPR010978">
    <property type="entry name" value="tRNA-bd_arm"/>
</dbReference>
<comment type="caution">
    <text evidence="16">The sequence shown here is derived from an EMBL/GenBank/DDBJ whole genome shotgun (WGS) entry which is preliminary data.</text>
</comment>
<dbReference type="InterPro" id="IPR009080">
    <property type="entry name" value="tRNAsynth_Ia_anticodon-bd"/>
</dbReference>
<dbReference type="FunFam" id="3.40.50.620:FF:000032">
    <property type="entry name" value="Valine--tRNA ligase"/>
    <property type="match status" value="1"/>
</dbReference>
<dbReference type="FunFam" id="1.10.730.10:FF:000014">
    <property type="entry name" value="Valine--tRNA ligase"/>
    <property type="match status" value="1"/>
</dbReference>
<dbReference type="FunFam" id="1.10.287.380:FF:000001">
    <property type="entry name" value="Valine--tRNA ligase"/>
    <property type="match status" value="1"/>
</dbReference>
<reference evidence="16 17" key="1">
    <citation type="submission" date="2019-03" db="EMBL/GenBank/DDBJ databases">
        <title>Draft genome sequence data and analysis of a Fermenting Bacterium, Soehngenia longevitae strain 1933PT, isolated from petroleum reservoir in Azerbaijan.</title>
        <authorList>
            <person name="Grouzdev D.S."/>
            <person name="Bidzhieva S.K."/>
            <person name="Sokolova D.S."/>
            <person name="Tourova T.P."/>
            <person name="Poltaraus A.B."/>
            <person name="Nazina T.N."/>
        </authorList>
    </citation>
    <scope>NUCLEOTIDE SEQUENCE [LARGE SCALE GENOMIC DNA]</scope>
    <source>
        <strain evidence="16 17">1933P</strain>
    </source>
</reference>
<comment type="domain">
    <text evidence="12">The C-terminal coiled-coil domain is crucial for aminoacylation activity.</text>
</comment>
<dbReference type="GO" id="GO:0004832">
    <property type="term" value="F:valine-tRNA ligase activity"/>
    <property type="evidence" value="ECO:0007669"/>
    <property type="project" value="UniProtKB-UniRule"/>
</dbReference>
<feature type="domain" description="Aminoacyl-tRNA synthetase class Ia" evidence="13">
    <location>
        <begin position="18"/>
        <end position="563"/>
    </location>
</feature>
<evidence type="ECO:0000259" key="15">
    <source>
        <dbReference type="Pfam" id="PF10458"/>
    </source>
</evidence>
<dbReference type="Gene3D" id="1.10.730.10">
    <property type="entry name" value="Isoleucyl-tRNA Synthetase, Domain 1"/>
    <property type="match status" value="1"/>
</dbReference>
<evidence type="ECO:0000259" key="13">
    <source>
        <dbReference type="Pfam" id="PF00133"/>
    </source>
</evidence>
<dbReference type="Gene3D" id="2.170.220.10">
    <property type="match status" value="1"/>
</dbReference>
<evidence type="ECO:0000256" key="6">
    <source>
        <dbReference type="ARBA" id="ARBA00022840"/>
    </source>
</evidence>
<evidence type="ECO:0000256" key="9">
    <source>
        <dbReference type="ARBA" id="ARBA00023146"/>
    </source>
</evidence>
<evidence type="ECO:0000313" key="16">
    <source>
        <dbReference type="EMBL" id="TFZ40260.1"/>
    </source>
</evidence>
<keyword evidence="3 12" id="KW-0963">Cytoplasm</keyword>
<comment type="subcellular location">
    <subcellularLocation>
        <location evidence="1 12">Cytoplasm</location>
    </subcellularLocation>
</comment>
<dbReference type="SUPFAM" id="SSF50677">
    <property type="entry name" value="ValRS/IleRS/LeuRS editing domain"/>
    <property type="match status" value="1"/>
</dbReference>
<dbReference type="EC" id="6.1.1.9" evidence="12"/>
<dbReference type="InterPro" id="IPR002303">
    <property type="entry name" value="Valyl-tRNA_ligase"/>
</dbReference>
<name>A0A4Z0D5U9_9FIRM</name>